<dbReference type="Proteomes" id="UP000007266">
    <property type="component" value="Linkage group 6"/>
</dbReference>
<keyword evidence="1" id="KW-0732">Signal</keyword>
<keyword evidence="3" id="KW-1185">Reference proteome</keyword>
<gene>
    <name evidence="2" type="primary">AUGUSTUS-3.0.2_15187</name>
    <name evidence="2" type="ORF">TcasGA2_TC015187</name>
</gene>
<proteinExistence type="predicted"/>
<dbReference type="HOGENOM" id="CLU_1404126_0_0_1"/>
<dbReference type="SMART" id="SM00696">
    <property type="entry name" value="DM9"/>
    <property type="match status" value="1"/>
</dbReference>
<dbReference type="OrthoDB" id="2142040at2759"/>
<reference evidence="2 3" key="1">
    <citation type="journal article" date="2008" name="Nature">
        <title>The genome of the model beetle and pest Tribolium castaneum.</title>
        <authorList>
            <consortium name="Tribolium Genome Sequencing Consortium"/>
            <person name="Richards S."/>
            <person name="Gibbs R.A."/>
            <person name="Weinstock G.M."/>
            <person name="Brown S.J."/>
            <person name="Denell R."/>
            <person name="Beeman R.W."/>
            <person name="Gibbs R."/>
            <person name="Beeman R.W."/>
            <person name="Brown S.J."/>
            <person name="Bucher G."/>
            <person name="Friedrich M."/>
            <person name="Grimmelikhuijzen C.J."/>
            <person name="Klingler M."/>
            <person name="Lorenzen M."/>
            <person name="Richards S."/>
            <person name="Roth S."/>
            <person name="Schroder R."/>
            <person name="Tautz D."/>
            <person name="Zdobnov E.M."/>
            <person name="Muzny D."/>
            <person name="Gibbs R.A."/>
            <person name="Weinstock G.M."/>
            <person name="Attaway T."/>
            <person name="Bell S."/>
            <person name="Buhay C.J."/>
            <person name="Chandrabose M.N."/>
            <person name="Chavez D."/>
            <person name="Clerk-Blankenburg K.P."/>
            <person name="Cree A."/>
            <person name="Dao M."/>
            <person name="Davis C."/>
            <person name="Chacko J."/>
            <person name="Dinh H."/>
            <person name="Dugan-Rocha S."/>
            <person name="Fowler G."/>
            <person name="Garner T.T."/>
            <person name="Garnes J."/>
            <person name="Gnirke A."/>
            <person name="Hawes A."/>
            <person name="Hernandez J."/>
            <person name="Hines S."/>
            <person name="Holder M."/>
            <person name="Hume J."/>
            <person name="Jhangiani S.N."/>
            <person name="Joshi V."/>
            <person name="Khan Z.M."/>
            <person name="Jackson L."/>
            <person name="Kovar C."/>
            <person name="Kowis A."/>
            <person name="Lee S."/>
            <person name="Lewis L.R."/>
            <person name="Margolis J."/>
            <person name="Morgan M."/>
            <person name="Nazareth L.V."/>
            <person name="Nguyen N."/>
            <person name="Okwuonu G."/>
            <person name="Parker D."/>
            <person name="Richards S."/>
            <person name="Ruiz S.J."/>
            <person name="Santibanez J."/>
            <person name="Savard J."/>
            <person name="Scherer S.E."/>
            <person name="Schneider B."/>
            <person name="Sodergren E."/>
            <person name="Tautz D."/>
            <person name="Vattahil S."/>
            <person name="Villasana D."/>
            <person name="White C.S."/>
            <person name="Wright R."/>
            <person name="Park Y."/>
            <person name="Beeman R.W."/>
            <person name="Lord J."/>
            <person name="Oppert B."/>
            <person name="Lorenzen M."/>
            <person name="Brown S."/>
            <person name="Wang L."/>
            <person name="Savard J."/>
            <person name="Tautz D."/>
            <person name="Richards S."/>
            <person name="Weinstock G."/>
            <person name="Gibbs R.A."/>
            <person name="Liu Y."/>
            <person name="Worley K."/>
            <person name="Weinstock G."/>
            <person name="Elsik C.G."/>
            <person name="Reese J.T."/>
            <person name="Elhaik E."/>
            <person name="Landan G."/>
            <person name="Graur D."/>
            <person name="Arensburger P."/>
            <person name="Atkinson P."/>
            <person name="Beeman R.W."/>
            <person name="Beidler J."/>
            <person name="Brown S.J."/>
            <person name="Demuth J.P."/>
            <person name="Drury D.W."/>
            <person name="Du Y.Z."/>
            <person name="Fujiwara H."/>
            <person name="Lorenzen M."/>
            <person name="Maselli V."/>
            <person name="Osanai M."/>
            <person name="Park Y."/>
            <person name="Robertson H.M."/>
            <person name="Tu Z."/>
            <person name="Wang J.J."/>
            <person name="Wang S."/>
            <person name="Richards S."/>
            <person name="Song H."/>
            <person name="Zhang L."/>
            <person name="Sodergren E."/>
            <person name="Werner D."/>
            <person name="Stanke M."/>
            <person name="Morgenstern B."/>
            <person name="Solovyev V."/>
            <person name="Kosarev P."/>
            <person name="Brown G."/>
            <person name="Chen H.C."/>
            <person name="Ermolaeva O."/>
            <person name="Hlavina W."/>
            <person name="Kapustin Y."/>
            <person name="Kiryutin B."/>
            <person name="Kitts P."/>
            <person name="Maglott D."/>
            <person name="Pruitt K."/>
            <person name="Sapojnikov V."/>
            <person name="Souvorov A."/>
            <person name="Mackey A.J."/>
            <person name="Waterhouse R.M."/>
            <person name="Wyder S."/>
            <person name="Zdobnov E.M."/>
            <person name="Zdobnov E.M."/>
            <person name="Wyder S."/>
            <person name="Kriventseva E.V."/>
            <person name="Kadowaki T."/>
            <person name="Bork P."/>
            <person name="Aranda M."/>
            <person name="Bao R."/>
            <person name="Beermann A."/>
            <person name="Berns N."/>
            <person name="Bolognesi R."/>
            <person name="Bonneton F."/>
            <person name="Bopp D."/>
            <person name="Brown S.J."/>
            <person name="Bucher G."/>
            <person name="Butts T."/>
            <person name="Chaumot A."/>
            <person name="Denell R.E."/>
            <person name="Ferrier D.E."/>
            <person name="Friedrich M."/>
            <person name="Gordon C.M."/>
            <person name="Jindra M."/>
            <person name="Klingler M."/>
            <person name="Lan Q."/>
            <person name="Lattorff H.M."/>
            <person name="Laudet V."/>
            <person name="von Levetsow C."/>
            <person name="Liu Z."/>
            <person name="Lutz R."/>
            <person name="Lynch J.A."/>
            <person name="da Fonseca R.N."/>
            <person name="Posnien N."/>
            <person name="Reuter R."/>
            <person name="Roth S."/>
            <person name="Savard J."/>
            <person name="Schinko J.B."/>
            <person name="Schmitt C."/>
            <person name="Schoppmeier M."/>
            <person name="Schroder R."/>
            <person name="Shippy T.D."/>
            <person name="Simonnet F."/>
            <person name="Marques-Souza H."/>
            <person name="Tautz D."/>
            <person name="Tomoyasu Y."/>
            <person name="Trauner J."/>
            <person name="Van der Zee M."/>
            <person name="Vervoort M."/>
            <person name="Wittkopp N."/>
            <person name="Wimmer E.A."/>
            <person name="Yang X."/>
            <person name="Jones A.K."/>
            <person name="Sattelle D.B."/>
            <person name="Ebert P.R."/>
            <person name="Nelson D."/>
            <person name="Scott J.G."/>
            <person name="Beeman R.W."/>
            <person name="Muthukrishnan S."/>
            <person name="Kramer K.J."/>
            <person name="Arakane Y."/>
            <person name="Beeman R.W."/>
            <person name="Zhu Q."/>
            <person name="Hogenkamp D."/>
            <person name="Dixit R."/>
            <person name="Oppert B."/>
            <person name="Jiang H."/>
            <person name="Zou Z."/>
            <person name="Marshall J."/>
            <person name="Elpidina E."/>
            <person name="Vinokurov K."/>
            <person name="Oppert C."/>
            <person name="Zou Z."/>
            <person name="Evans J."/>
            <person name="Lu Z."/>
            <person name="Zhao P."/>
            <person name="Sumathipala N."/>
            <person name="Altincicek B."/>
            <person name="Vilcinskas A."/>
            <person name="Williams M."/>
            <person name="Hultmark D."/>
            <person name="Hetru C."/>
            <person name="Jiang H."/>
            <person name="Grimmelikhuijzen C.J."/>
            <person name="Hauser F."/>
            <person name="Cazzamali G."/>
            <person name="Williamson M."/>
            <person name="Park Y."/>
            <person name="Li B."/>
            <person name="Tanaka Y."/>
            <person name="Predel R."/>
            <person name="Neupert S."/>
            <person name="Schachtner J."/>
            <person name="Verleyen P."/>
            <person name="Raible F."/>
            <person name="Bork P."/>
            <person name="Friedrich M."/>
            <person name="Walden K.K."/>
            <person name="Robertson H.M."/>
            <person name="Angeli S."/>
            <person name="Foret S."/>
            <person name="Bucher G."/>
            <person name="Schuetz S."/>
            <person name="Maleszka R."/>
            <person name="Wimmer E.A."/>
            <person name="Beeman R.W."/>
            <person name="Lorenzen M."/>
            <person name="Tomoyasu Y."/>
            <person name="Miller S.C."/>
            <person name="Grossmann D."/>
            <person name="Bucher G."/>
        </authorList>
    </citation>
    <scope>NUCLEOTIDE SEQUENCE [LARGE SCALE GENOMIC DNA]</scope>
    <source>
        <strain evidence="2 3">Georgia GA2</strain>
    </source>
</reference>
<dbReference type="InterPro" id="IPR006616">
    <property type="entry name" value="DM9_repeat"/>
</dbReference>
<organism evidence="2 3">
    <name type="scientific">Tribolium castaneum</name>
    <name type="common">Red flour beetle</name>
    <dbReference type="NCBI Taxonomy" id="7070"/>
    <lineage>
        <taxon>Eukaryota</taxon>
        <taxon>Metazoa</taxon>
        <taxon>Ecdysozoa</taxon>
        <taxon>Arthropoda</taxon>
        <taxon>Hexapoda</taxon>
        <taxon>Insecta</taxon>
        <taxon>Pterygota</taxon>
        <taxon>Neoptera</taxon>
        <taxon>Endopterygota</taxon>
        <taxon>Coleoptera</taxon>
        <taxon>Polyphaga</taxon>
        <taxon>Cucujiformia</taxon>
        <taxon>Tenebrionidae</taxon>
        <taxon>Tenebrionidae incertae sedis</taxon>
        <taxon>Tribolium</taxon>
    </lineage>
</organism>
<evidence type="ECO:0000256" key="1">
    <source>
        <dbReference type="SAM" id="SignalP"/>
    </source>
</evidence>
<evidence type="ECO:0000313" key="2">
    <source>
        <dbReference type="EMBL" id="EFA05089.1"/>
    </source>
</evidence>
<dbReference type="InParanoid" id="D2A5E9"/>
<dbReference type="PANTHER" id="PTHR31649:SF10">
    <property type="entry name" value="IP19903P-RELATED"/>
    <property type="match status" value="1"/>
</dbReference>
<accession>D2A5E9</accession>
<reference evidence="2 3" key="2">
    <citation type="journal article" date="2010" name="Nucleic Acids Res.">
        <title>BeetleBase in 2010: revisions to provide comprehensive genomic information for Tribolium castaneum.</title>
        <authorList>
            <person name="Kim H.S."/>
            <person name="Murphy T."/>
            <person name="Xia J."/>
            <person name="Caragea D."/>
            <person name="Park Y."/>
            <person name="Beeman R.W."/>
            <person name="Lorenzen M.D."/>
            <person name="Butcher S."/>
            <person name="Manak J.R."/>
            <person name="Brown S.J."/>
        </authorList>
    </citation>
    <scope>GENOME REANNOTATION</scope>
    <source>
        <strain evidence="2 3">Georgia GA2</strain>
    </source>
</reference>
<evidence type="ECO:0000313" key="3">
    <source>
        <dbReference type="Proteomes" id="UP000007266"/>
    </source>
</evidence>
<feature type="chain" id="PRO_5003028373" evidence="1">
    <location>
        <begin position="19"/>
        <end position="194"/>
    </location>
</feature>
<dbReference type="KEGG" id="tca:103313380"/>
<dbReference type="PhylomeDB" id="D2A5E9"/>
<dbReference type="EMBL" id="KQ971345">
    <property type="protein sequence ID" value="EFA05089.1"/>
    <property type="molecule type" value="Genomic_DNA"/>
</dbReference>
<dbReference type="Pfam" id="PF11901">
    <property type="entry name" value="DM9"/>
    <property type="match status" value="1"/>
</dbReference>
<dbReference type="AlphaFoldDB" id="D2A5E9"/>
<dbReference type="PANTHER" id="PTHR31649">
    <property type="entry name" value="AGAP009604-PA"/>
    <property type="match status" value="1"/>
</dbReference>
<dbReference type="GO" id="GO:0005737">
    <property type="term" value="C:cytoplasm"/>
    <property type="evidence" value="ECO:0000318"/>
    <property type="project" value="GO_Central"/>
</dbReference>
<protein>
    <submittedName>
        <fullName evidence="2">Uncharacterized protein</fullName>
    </submittedName>
</protein>
<name>D2A5E9_TRICA</name>
<feature type="signal peptide" evidence="1">
    <location>
        <begin position="1"/>
        <end position="18"/>
    </location>
</feature>
<sequence length="194" mass="21590">MAFGALVLLSLLVPGVFSDITVTSGNCSYYWTLYNGTTPSEAVLGGVTPEGELFFLALVQLKLINEIYVGMLIHEKKYVRITSLGLAKEVKNDPFTVVNILCSRDGKAFKWVETKSEDLALVPHLVNGGKVLGQDLYIGRIRKYGGTLVGKVFPHKFIYQGLYVPEGNVFAQFMEYEVLTFNCDYKIKGQLSEM</sequence>